<dbReference type="InterPro" id="IPR036388">
    <property type="entry name" value="WH-like_DNA-bd_sf"/>
</dbReference>
<dbReference type="Proteomes" id="UP000648182">
    <property type="component" value="Unassembled WGS sequence"/>
</dbReference>
<evidence type="ECO:0000313" key="5">
    <source>
        <dbReference type="EMBL" id="MBD8004535.1"/>
    </source>
</evidence>
<reference evidence="5 6" key="1">
    <citation type="submission" date="2020-08" db="EMBL/GenBank/DDBJ databases">
        <title>A Genomic Blueprint of the Chicken Gut Microbiome.</title>
        <authorList>
            <person name="Gilroy R."/>
            <person name="Ravi A."/>
            <person name="Getino M."/>
            <person name="Pursley I."/>
            <person name="Horton D.L."/>
            <person name="Alikhan N.-F."/>
            <person name="Baker D."/>
            <person name="Gharbi K."/>
            <person name="Hall N."/>
            <person name="Watson M."/>
            <person name="Adriaenssens E.M."/>
            <person name="Foster-Nyarko E."/>
            <person name="Jarju S."/>
            <person name="Secka A."/>
            <person name="Antonio M."/>
            <person name="Oren A."/>
            <person name="Chaudhuri R."/>
            <person name="La Ragione R.M."/>
            <person name="Hildebrand F."/>
            <person name="Pallen M.J."/>
        </authorList>
    </citation>
    <scope>NUCLEOTIDE SEQUENCE [LARGE SCALE GENOMIC DNA]</scope>
    <source>
        <strain evidence="5 6">Sa1BUA2</strain>
    </source>
</reference>
<gene>
    <name evidence="5" type="ORF">H9631_05520</name>
</gene>
<dbReference type="Pfam" id="PF00392">
    <property type="entry name" value="GntR"/>
    <property type="match status" value="1"/>
</dbReference>
<evidence type="ECO:0000256" key="2">
    <source>
        <dbReference type="ARBA" id="ARBA00023125"/>
    </source>
</evidence>
<dbReference type="Gene3D" id="1.10.10.10">
    <property type="entry name" value="Winged helix-like DNA-binding domain superfamily/Winged helix DNA-binding domain"/>
    <property type="match status" value="1"/>
</dbReference>
<dbReference type="SMART" id="SM00345">
    <property type="entry name" value="HTH_GNTR"/>
    <property type="match status" value="1"/>
</dbReference>
<organism evidence="5 6">
    <name type="scientific">Bacillus norwichensis</name>
    <dbReference type="NCBI Taxonomy" id="2762217"/>
    <lineage>
        <taxon>Bacteria</taxon>
        <taxon>Bacillati</taxon>
        <taxon>Bacillota</taxon>
        <taxon>Bacilli</taxon>
        <taxon>Bacillales</taxon>
        <taxon>Bacillaceae</taxon>
        <taxon>Bacillus</taxon>
    </lineage>
</organism>
<dbReference type="Pfam" id="PF07729">
    <property type="entry name" value="FCD"/>
    <property type="match status" value="1"/>
</dbReference>
<dbReference type="InterPro" id="IPR008920">
    <property type="entry name" value="TF_FadR/GntR_C"/>
</dbReference>
<name>A0ABR8VIE8_9BACI</name>
<evidence type="ECO:0000259" key="4">
    <source>
        <dbReference type="PROSITE" id="PS50949"/>
    </source>
</evidence>
<dbReference type="SUPFAM" id="SSF46785">
    <property type="entry name" value="Winged helix' DNA-binding domain"/>
    <property type="match status" value="1"/>
</dbReference>
<protein>
    <submittedName>
        <fullName evidence="5">GntR family transcriptional regulator</fullName>
    </submittedName>
</protein>
<dbReference type="SUPFAM" id="SSF48008">
    <property type="entry name" value="GntR ligand-binding domain-like"/>
    <property type="match status" value="1"/>
</dbReference>
<dbReference type="PROSITE" id="PS50949">
    <property type="entry name" value="HTH_GNTR"/>
    <property type="match status" value="1"/>
</dbReference>
<dbReference type="CDD" id="cd07377">
    <property type="entry name" value="WHTH_GntR"/>
    <property type="match status" value="1"/>
</dbReference>
<feature type="domain" description="HTH gntR-type" evidence="4">
    <location>
        <begin position="3"/>
        <end position="70"/>
    </location>
</feature>
<dbReference type="PANTHER" id="PTHR43537">
    <property type="entry name" value="TRANSCRIPTIONAL REGULATOR, GNTR FAMILY"/>
    <property type="match status" value="1"/>
</dbReference>
<keyword evidence="1" id="KW-0805">Transcription regulation</keyword>
<evidence type="ECO:0000256" key="3">
    <source>
        <dbReference type="ARBA" id="ARBA00023163"/>
    </source>
</evidence>
<proteinExistence type="predicted"/>
<evidence type="ECO:0000313" key="6">
    <source>
        <dbReference type="Proteomes" id="UP000648182"/>
    </source>
</evidence>
<dbReference type="RefSeq" id="WP_191810723.1">
    <property type="nucleotide sequence ID" value="NZ_JACSPV010000006.1"/>
</dbReference>
<keyword evidence="6" id="KW-1185">Reference proteome</keyword>
<accession>A0ABR8VIE8</accession>
<dbReference type="EMBL" id="JACSPV010000006">
    <property type="protein sequence ID" value="MBD8004535.1"/>
    <property type="molecule type" value="Genomic_DNA"/>
</dbReference>
<evidence type="ECO:0000256" key="1">
    <source>
        <dbReference type="ARBA" id="ARBA00023015"/>
    </source>
</evidence>
<keyword evidence="2" id="KW-0238">DNA-binding</keyword>
<dbReference type="Gene3D" id="1.20.120.530">
    <property type="entry name" value="GntR ligand-binding domain-like"/>
    <property type="match status" value="1"/>
</dbReference>
<dbReference type="InterPro" id="IPR000524">
    <property type="entry name" value="Tscrpt_reg_HTH_GntR"/>
</dbReference>
<dbReference type="InterPro" id="IPR036390">
    <property type="entry name" value="WH_DNA-bd_sf"/>
</dbReference>
<dbReference type="PANTHER" id="PTHR43537:SF53">
    <property type="entry name" value="HTH-TYPE TRANSCRIPTIONAL REPRESSOR NANR"/>
    <property type="match status" value="1"/>
</dbReference>
<dbReference type="SMART" id="SM00895">
    <property type="entry name" value="FCD"/>
    <property type="match status" value="1"/>
</dbReference>
<sequence>MKNGLENKIYKMLKAAIINRELPPGTKLSEQELADTLNVSRTPIRSALRRLSYEMYVKIIPRRGAFVNQPTLKEVEDVFEMRILLEDFAVMKACQSHAKFKSTIQSLEGMIQKEKEAYASKNIGGVLENVYDFHIEIAKISQNDILINQLRELISLTNIYLTFYSEMDLDEPASPQEHADILEAIKVNDEELARNRMKHHINKVIDRLNFGMLARNDTKLETVLSKYI</sequence>
<dbReference type="InterPro" id="IPR011711">
    <property type="entry name" value="GntR_C"/>
</dbReference>
<keyword evidence="3" id="KW-0804">Transcription</keyword>
<comment type="caution">
    <text evidence="5">The sequence shown here is derived from an EMBL/GenBank/DDBJ whole genome shotgun (WGS) entry which is preliminary data.</text>
</comment>